<evidence type="ECO:0000313" key="9">
    <source>
        <dbReference type="Proteomes" id="UP000677803"/>
    </source>
</evidence>
<dbReference type="InterPro" id="IPR008978">
    <property type="entry name" value="HSP20-like_chaperone"/>
</dbReference>
<dbReference type="InterPro" id="IPR007052">
    <property type="entry name" value="CS_dom"/>
</dbReference>
<evidence type="ECO:0000256" key="2">
    <source>
        <dbReference type="ARBA" id="ARBA00004496"/>
    </source>
</evidence>
<organism evidence="8 9">
    <name type="scientific">Menidia menidia</name>
    <name type="common">Atlantic silverside</name>
    <dbReference type="NCBI Taxonomy" id="238744"/>
    <lineage>
        <taxon>Eukaryota</taxon>
        <taxon>Metazoa</taxon>
        <taxon>Chordata</taxon>
        <taxon>Craniata</taxon>
        <taxon>Vertebrata</taxon>
        <taxon>Euteleostomi</taxon>
        <taxon>Actinopterygii</taxon>
        <taxon>Neopterygii</taxon>
        <taxon>Teleostei</taxon>
        <taxon>Neoteleostei</taxon>
        <taxon>Acanthomorphata</taxon>
        <taxon>Ovalentaria</taxon>
        <taxon>Atherinomorphae</taxon>
        <taxon>Atheriniformes</taxon>
        <taxon>Atherinopsidae</taxon>
        <taxon>Menidiinae</taxon>
        <taxon>Menidia</taxon>
    </lineage>
</organism>
<feature type="region of interest" description="Disordered" evidence="6">
    <location>
        <begin position="28"/>
        <end position="60"/>
    </location>
</feature>
<proteinExistence type="predicted"/>
<keyword evidence="9" id="KW-1185">Reference proteome</keyword>
<dbReference type="GO" id="GO:0005737">
    <property type="term" value="C:cytoplasm"/>
    <property type="evidence" value="ECO:0007669"/>
    <property type="project" value="UniProtKB-SubCell"/>
</dbReference>
<gene>
    <name evidence="8" type="ORF">MMEN_LOCUS14425</name>
</gene>
<evidence type="ECO:0000313" key="8">
    <source>
        <dbReference type="EMBL" id="CAG5956373.1"/>
    </source>
</evidence>
<dbReference type="EMBL" id="CAJRST010021112">
    <property type="protein sequence ID" value="CAG5956373.1"/>
    <property type="molecule type" value="Genomic_DNA"/>
</dbReference>
<evidence type="ECO:0000256" key="3">
    <source>
        <dbReference type="ARBA" id="ARBA00018915"/>
    </source>
</evidence>
<dbReference type="PROSITE" id="PS51203">
    <property type="entry name" value="CS"/>
    <property type="match status" value="2"/>
</dbReference>
<keyword evidence="5" id="KW-0539">Nucleus</keyword>
<dbReference type="Pfam" id="PF04969">
    <property type="entry name" value="CS"/>
    <property type="match status" value="2"/>
</dbReference>
<feature type="compositionally biased region" description="Polar residues" evidence="6">
    <location>
        <begin position="28"/>
        <end position="38"/>
    </location>
</feature>
<accession>A0A8S4BK58</accession>
<reference evidence="8" key="1">
    <citation type="submission" date="2021-05" db="EMBL/GenBank/DDBJ databases">
        <authorList>
            <person name="Tigano A."/>
        </authorList>
    </citation>
    <scope>NUCLEOTIDE SEQUENCE</scope>
</reference>
<dbReference type="InterPro" id="IPR037895">
    <property type="entry name" value="NUDCD1"/>
</dbReference>
<dbReference type="Proteomes" id="UP000677803">
    <property type="component" value="Unassembled WGS sequence"/>
</dbReference>
<evidence type="ECO:0000256" key="5">
    <source>
        <dbReference type="ARBA" id="ARBA00023242"/>
    </source>
</evidence>
<name>A0A8S4BK58_9TELE</name>
<dbReference type="Gene3D" id="2.60.40.790">
    <property type="match status" value="2"/>
</dbReference>
<protein>
    <recommendedName>
        <fullName evidence="3">NudC domain-containing protein 1</fullName>
    </recommendedName>
</protein>
<evidence type="ECO:0000256" key="1">
    <source>
        <dbReference type="ARBA" id="ARBA00004123"/>
    </source>
</evidence>
<feature type="domain" description="CS" evidence="7">
    <location>
        <begin position="403"/>
        <end position="524"/>
    </location>
</feature>
<dbReference type="PANTHER" id="PTHR21664">
    <property type="entry name" value="CHRONIC MYELOGENOUS LEUKEMIA TUMOR ANTIGEN 66"/>
    <property type="match status" value="1"/>
</dbReference>
<comment type="caution">
    <text evidence="8">The sequence shown here is derived from an EMBL/GenBank/DDBJ whole genome shotgun (WGS) entry which is preliminary data.</text>
</comment>
<comment type="subcellular location">
    <subcellularLocation>
        <location evidence="2">Cytoplasm</location>
    </subcellularLocation>
    <subcellularLocation>
        <location evidence="1">Nucleus</location>
    </subcellularLocation>
</comment>
<dbReference type="OrthoDB" id="428655at2759"/>
<evidence type="ECO:0000256" key="6">
    <source>
        <dbReference type="SAM" id="MobiDB-lite"/>
    </source>
</evidence>
<dbReference type="SUPFAM" id="SSF49764">
    <property type="entry name" value="HSP20-like chaperones"/>
    <property type="match status" value="2"/>
</dbReference>
<evidence type="ECO:0000259" key="7">
    <source>
        <dbReference type="PROSITE" id="PS51203"/>
    </source>
</evidence>
<keyword evidence="4" id="KW-0963">Cytoplasm</keyword>
<sequence>MAGQRAACCARKERILCRSSFFTLSGTNAEKQPQNRVTEGSAEPASKARPLPPQKAQQTKEFPMTEALCLPLPFGVTSVTRSSTVTCSRPFSLITSGHREHSFSGMARRDPKRTTHAPLHCALSWSFHPHSTSLALSSSFNLRPHSSGVRAAPAVPRTIIWESASFGPTAMAASNYTLKVNRGLLDPNFESYRLSLDAIPTYNVELDAAVEEVKLKDSQYTLEHMRAFGMFNYLHLDPWYQDSVLFVDCKGRVLNLTVTLDTALGKPREVFCLGAEPGRGGERVCPSLSLTSATWAALSDGHGRLLSHVQEGVHAVEVLLLRVQKDPPDTPGSGFSVSLEWITERKYEVRKRRVLRGRSVPHYAAVEPGGKGLMVASERPFAFTHVDGQPVVQPEPEPMEEDKADPIYFWQQTDEDVTVCVRTPEGVTKEDVQFKLKADSLSVGLRGFAPLLAGQLYAPNGNPDGDKPPCNSQELEDCDGFPDDCSSLTRFDEETLRPTQVVNLGSHQYLFTVEADPGAMPCLCLRHDVDALVWQPRPQQPADPWEHVATFNALGYVQASKRDKKFATCAPDFSFASLCECLRRVFIYRQPAPVETLLVNRKQGRQVGQVAKQQVASLDSDQPILGFRATNERLFVLTATNLFILKERKYEVRKRRVLRGRSVPHYAAVEPGGKGLMVASERPFAFTHVDGQPVVQPEPEPMEEDKADPIYFWQQTDEDVTVCVRTPEGVTKEDVQFKLKADSLSVGLRGFAPLLAGQLYAPNGNPDGDKPPCNSQELEDCDGFPDDCSSLTRFDEETLRPTQVVNLGSHQYLFTVEADPGAMPCLCLRHDVDALVWQPRPQQPADPWEHVATFNALGYVQASKRDKKFATCAPDFSFASLCECLRRVFIYRQPAPVETLLVNRKQGRQVGQVAKQQVASLDSDQPILGFRATNERLFVLTATNLFILKVNNN</sequence>
<dbReference type="GO" id="GO:0005634">
    <property type="term" value="C:nucleus"/>
    <property type="evidence" value="ECO:0007669"/>
    <property type="project" value="UniProtKB-SubCell"/>
</dbReference>
<evidence type="ECO:0000256" key="4">
    <source>
        <dbReference type="ARBA" id="ARBA00022490"/>
    </source>
</evidence>
<dbReference type="AlphaFoldDB" id="A0A8S4BK58"/>
<dbReference type="PANTHER" id="PTHR21664:SF1">
    <property type="entry name" value="NUDC DOMAIN-CONTAINING PROTEIN 1"/>
    <property type="match status" value="1"/>
</dbReference>
<feature type="domain" description="CS" evidence="7">
    <location>
        <begin position="706"/>
        <end position="827"/>
    </location>
</feature>